<evidence type="ECO:0000313" key="1">
    <source>
        <dbReference type="EMBL" id="GAA3968919.1"/>
    </source>
</evidence>
<name>A0ABP7PRM3_9GAMM</name>
<organism evidence="1 2">
    <name type="scientific">Allohahella marinimesophila</name>
    <dbReference type="NCBI Taxonomy" id="1054972"/>
    <lineage>
        <taxon>Bacteria</taxon>
        <taxon>Pseudomonadati</taxon>
        <taxon>Pseudomonadota</taxon>
        <taxon>Gammaproteobacteria</taxon>
        <taxon>Oceanospirillales</taxon>
        <taxon>Hahellaceae</taxon>
        <taxon>Allohahella</taxon>
    </lineage>
</organism>
<gene>
    <name evidence="1" type="ORF">GCM10022278_28350</name>
</gene>
<dbReference type="EMBL" id="BAABBO010000012">
    <property type="protein sequence ID" value="GAA3968919.1"/>
    <property type="molecule type" value="Genomic_DNA"/>
</dbReference>
<comment type="caution">
    <text evidence="1">The sequence shown here is derived from an EMBL/GenBank/DDBJ whole genome shotgun (WGS) entry which is preliminary data.</text>
</comment>
<dbReference type="Proteomes" id="UP001501337">
    <property type="component" value="Unassembled WGS sequence"/>
</dbReference>
<accession>A0ABP7PRM3</accession>
<evidence type="ECO:0000313" key="2">
    <source>
        <dbReference type="Proteomes" id="UP001501337"/>
    </source>
</evidence>
<dbReference type="InterPro" id="IPR003795">
    <property type="entry name" value="DUF192"/>
</dbReference>
<keyword evidence="2" id="KW-1185">Reference proteome</keyword>
<dbReference type="RefSeq" id="WP_344807496.1">
    <property type="nucleotide sequence ID" value="NZ_BAABBO010000012.1"/>
</dbReference>
<evidence type="ECO:0008006" key="3">
    <source>
        <dbReference type="Google" id="ProtNLM"/>
    </source>
</evidence>
<sequence>MNSRALCLRTTVIENQDGRIVEALIAASFLQRLRGLLGRKRLDVRQGLLLEECNAVHTIGMRFAIDVIFLSADFRILAMHSHVGAFRFRRCPKAAHTLELAAGQAAGLQWTVGDALALR</sequence>
<dbReference type="Pfam" id="PF02643">
    <property type="entry name" value="DUF192"/>
    <property type="match status" value="1"/>
</dbReference>
<protein>
    <recommendedName>
        <fullName evidence="3">DUF192 domain-containing protein</fullName>
    </recommendedName>
</protein>
<reference evidence="2" key="1">
    <citation type="journal article" date="2019" name="Int. J. Syst. Evol. Microbiol.">
        <title>The Global Catalogue of Microorganisms (GCM) 10K type strain sequencing project: providing services to taxonomists for standard genome sequencing and annotation.</title>
        <authorList>
            <consortium name="The Broad Institute Genomics Platform"/>
            <consortium name="The Broad Institute Genome Sequencing Center for Infectious Disease"/>
            <person name="Wu L."/>
            <person name="Ma J."/>
        </authorList>
    </citation>
    <scope>NUCLEOTIDE SEQUENCE [LARGE SCALE GENOMIC DNA]</scope>
    <source>
        <strain evidence="2">JCM 17555</strain>
    </source>
</reference>
<dbReference type="Gene3D" id="2.60.120.1140">
    <property type="entry name" value="Protein of unknown function DUF192"/>
    <property type="match status" value="1"/>
</dbReference>
<dbReference type="InterPro" id="IPR038695">
    <property type="entry name" value="Saro_0823-like_sf"/>
</dbReference>
<proteinExistence type="predicted"/>